<comment type="catalytic activity">
    <reaction evidence="6">
        <text>adenosine(37) in tRNA1(Val) + S-adenosyl-L-methionine = N(6)-methyladenosine(37) in tRNA1(Val) + S-adenosyl-L-homocysteine + H(+)</text>
        <dbReference type="Rhea" id="RHEA:43160"/>
        <dbReference type="Rhea" id="RHEA-COMP:10369"/>
        <dbReference type="Rhea" id="RHEA-COMP:10370"/>
        <dbReference type="ChEBI" id="CHEBI:15378"/>
        <dbReference type="ChEBI" id="CHEBI:57856"/>
        <dbReference type="ChEBI" id="CHEBI:59789"/>
        <dbReference type="ChEBI" id="CHEBI:74411"/>
        <dbReference type="ChEBI" id="CHEBI:74449"/>
        <dbReference type="EC" id="2.1.1.223"/>
    </reaction>
</comment>
<dbReference type="EC" id="2.1.1.223" evidence="6"/>
<dbReference type="OrthoDB" id="5383291at2"/>
<dbReference type="RefSeq" id="WP_092440746.1">
    <property type="nucleotide sequence ID" value="NZ_FMYP01000088.1"/>
</dbReference>
<keyword evidence="4 6" id="KW-0949">S-adenosyl-L-methionine</keyword>
<dbReference type="GO" id="GO:0008033">
    <property type="term" value="P:tRNA processing"/>
    <property type="evidence" value="ECO:0007669"/>
    <property type="project" value="UniProtKB-UniRule"/>
</dbReference>
<dbReference type="InterPro" id="IPR002052">
    <property type="entry name" value="DNA_methylase_N6_adenine_CS"/>
</dbReference>
<dbReference type="PANTHER" id="PTHR47739">
    <property type="entry name" value="TRNA1(VAL) (ADENINE(37)-N6)-METHYLTRANSFERASE"/>
    <property type="match status" value="1"/>
</dbReference>
<accession>A0A1G6S8Q6</accession>
<dbReference type="SUPFAM" id="SSF53335">
    <property type="entry name" value="S-adenosyl-L-methionine-dependent methyltransferases"/>
    <property type="match status" value="1"/>
</dbReference>
<dbReference type="GO" id="GO:0005737">
    <property type="term" value="C:cytoplasm"/>
    <property type="evidence" value="ECO:0007669"/>
    <property type="project" value="UniProtKB-SubCell"/>
</dbReference>
<dbReference type="Gene3D" id="3.40.50.150">
    <property type="entry name" value="Vaccinia Virus protein VP39"/>
    <property type="match status" value="1"/>
</dbReference>
<evidence type="ECO:0000256" key="2">
    <source>
        <dbReference type="ARBA" id="ARBA00022603"/>
    </source>
</evidence>
<dbReference type="AlphaFoldDB" id="A0A1G6S8Q6"/>
<feature type="domain" description="Methyltransferase small" evidence="7">
    <location>
        <begin position="35"/>
        <end position="135"/>
    </location>
</feature>
<dbReference type="Proteomes" id="UP000199452">
    <property type="component" value="Unassembled WGS sequence"/>
</dbReference>
<evidence type="ECO:0000313" key="8">
    <source>
        <dbReference type="EMBL" id="SDD12497.1"/>
    </source>
</evidence>
<evidence type="ECO:0000259" key="7">
    <source>
        <dbReference type="Pfam" id="PF05175"/>
    </source>
</evidence>
<gene>
    <name evidence="8" type="ORF">SAMN05216323_10886</name>
</gene>
<comment type="subcellular location">
    <subcellularLocation>
        <location evidence="6">Cytoplasm</location>
    </subcellularLocation>
</comment>
<dbReference type="HAMAP" id="MF_01872">
    <property type="entry name" value="tRNA_methyltr_YfiC"/>
    <property type="match status" value="1"/>
</dbReference>
<keyword evidence="5 6" id="KW-0819">tRNA processing</keyword>
<dbReference type="Pfam" id="PF05175">
    <property type="entry name" value="MTS"/>
    <property type="match status" value="1"/>
</dbReference>
<dbReference type="InterPro" id="IPR022882">
    <property type="entry name" value="tRNA_adenine-N6_MeTrfase"/>
</dbReference>
<evidence type="ECO:0000256" key="3">
    <source>
        <dbReference type="ARBA" id="ARBA00022679"/>
    </source>
</evidence>
<dbReference type="InterPro" id="IPR029063">
    <property type="entry name" value="SAM-dependent_MTases_sf"/>
</dbReference>
<keyword evidence="9" id="KW-1185">Reference proteome</keyword>
<dbReference type="PROSITE" id="PS00092">
    <property type="entry name" value="N6_MTASE"/>
    <property type="match status" value="1"/>
</dbReference>
<evidence type="ECO:0000256" key="4">
    <source>
        <dbReference type="ARBA" id="ARBA00022691"/>
    </source>
</evidence>
<keyword evidence="2 6" id="KW-0489">Methyltransferase</keyword>
<reference evidence="8 9" key="1">
    <citation type="submission" date="2016-09" db="EMBL/GenBank/DDBJ databases">
        <authorList>
            <person name="Capua I."/>
            <person name="De Benedictis P."/>
            <person name="Joannis T."/>
            <person name="Lombin L.H."/>
            <person name="Cattoli G."/>
        </authorList>
    </citation>
    <scope>NUCLEOTIDE SEQUENCE [LARGE SCALE GENOMIC DNA]</scope>
    <source>
        <strain evidence="8 9">A7P-90m</strain>
    </source>
</reference>
<dbReference type="GO" id="GO:0016430">
    <property type="term" value="F:tRNA (adenine-N6)-methyltransferase activity"/>
    <property type="evidence" value="ECO:0007669"/>
    <property type="project" value="UniProtKB-UniRule"/>
</dbReference>
<protein>
    <recommendedName>
        <fullName evidence="6">tRNA1(Val) (adenine(37)-N6)-methyltransferase</fullName>
        <ecNumber evidence="6">2.1.1.223</ecNumber>
    </recommendedName>
    <alternativeName>
        <fullName evidence="6">tRNA m6A37 methyltransferase</fullName>
    </alternativeName>
</protein>
<organism evidence="8 9">
    <name type="scientific">Williamwhitmania taraxaci</name>
    <dbReference type="NCBI Taxonomy" id="1640674"/>
    <lineage>
        <taxon>Bacteria</taxon>
        <taxon>Pseudomonadati</taxon>
        <taxon>Bacteroidota</taxon>
        <taxon>Bacteroidia</taxon>
        <taxon>Bacteroidales</taxon>
        <taxon>Williamwhitmaniaceae</taxon>
        <taxon>Williamwhitmania</taxon>
    </lineage>
</organism>
<comment type="function">
    <text evidence="6">Specifically methylates the adenine in position 37 of tRNA(1)(Val) (anticodon cmo5UAC).</text>
</comment>
<name>A0A1G6S8Q6_9BACT</name>
<keyword evidence="1 6" id="KW-0963">Cytoplasm</keyword>
<comment type="similarity">
    <text evidence="6">Belongs to the methyltransferase superfamily. tRNA (adenine-N(6)-)-methyltransferase family.</text>
</comment>
<evidence type="ECO:0000256" key="1">
    <source>
        <dbReference type="ARBA" id="ARBA00022490"/>
    </source>
</evidence>
<evidence type="ECO:0000256" key="5">
    <source>
        <dbReference type="ARBA" id="ARBA00022694"/>
    </source>
</evidence>
<dbReference type="GO" id="GO:0003676">
    <property type="term" value="F:nucleic acid binding"/>
    <property type="evidence" value="ECO:0007669"/>
    <property type="project" value="InterPro"/>
</dbReference>
<evidence type="ECO:0000256" key="6">
    <source>
        <dbReference type="HAMAP-Rule" id="MF_01872"/>
    </source>
</evidence>
<proteinExistence type="inferred from homology"/>
<dbReference type="EMBL" id="FMYP01000088">
    <property type="protein sequence ID" value="SDD12497.1"/>
    <property type="molecule type" value="Genomic_DNA"/>
</dbReference>
<keyword evidence="3 6" id="KW-0808">Transferase</keyword>
<sequence length="236" mass="26204">MSVFRFKQFAIKQANVPMKVNTDGVLLGAWTDVSNATKILDIGSGTGVIALMLAQRCPNATIHAVEIDKMAVETAKENVRDSPWVSRVEVFGSSFQDFAGETDQRYNLVVSNPPFFIQSLKSPFASRNLSRHADQLSYDDLVIGINRVLEDNGIFAAIFPYAEAGIFIALAANHGLYCIRKSYVHPFAGGRIKRVLLELSRTRGALVESDLAIRVGPNLDYTEDYKRITCDFYLAF</sequence>
<dbReference type="InterPro" id="IPR007848">
    <property type="entry name" value="Small_mtfrase_dom"/>
</dbReference>
<evidence type="ECO:0000313" key="9">
    <source>
        <dbReference type="Proteomes" id="UP000199452"/>
    </source>
</evidence>
<dbReference type="CDD" id="cd02440">
    <property type="entry name" value="AdoMet_MTases"/>
    <property type="match status" value="1"/>
</dbReference>
<dbReference type="GO" id="GO:0032259">
    <property type="term" value="P:methylation"/>
    <property type="evidence" value="ECO:0007669"/>
    <property type="project" value="UniProtKB-KW"/>
</dbReference>
<dbReference type="InterPro" id="IPR050210">
    <property type="entry name" value="tRNA_Adenine-N(6)_MTase"/>
</dbReference>
<dbReference type="PANTHER" id="PTHR47739:SF1">
    <property type="entry name" value="TRNA1(VAL) (ADENINE(37)-N6)-METHYLTRANSFERASE"/>
    <property type="match status" value="1"/>
</dbReference>